<dbReference type="PRINTS" id="PR00930">
    <property type="entry name" value="HIGHMOBLTYIY"/>
</dbReference>
<evidence type="ECO:0000256" key="3">
    <source>
        <dbReference type="ARBA" id="ARBA00022553"/>
    </source>
</evidence>
<dbReference type="Proteomes" id="UP001108240">
    <property type="component" value="Unplaced"/>
</dbReference>
<feature type="compositionally biased region" description="Basic and acidic residues" evidence="10">
    <location>
        <begin position="1"/>
        <end position="20"/>
    </location>
</feature>
<evidence type="ECO:0000256" key="5">
    <source>
        <dbReference type="ARBA" id="ARBA00022990"/>
    </source>
</evidence>
<organism evidence="12 13">
    <name type="scientific">Cyprinus carpio carpio</name>
    <dbReference type="NCBI Taxonomy" id="630221"/>
    <lineage>
        <taxon>Eukaryota</taxon>
        <taxon>Metazoa</taxon>
        <taxon>Chordata</taxon>
        <taxon>Craniata</taxon>
        <taxon>Vertebrata</taxon>
        <taxon>Euteleostomi</taxon>
        <taxon>Actinopterygii</taxon>
        <taxon>Neopterygii</taxon>
        <taxon>Teleostei</taxon>
        <taxon>Ostariophysi</taxon>
        <taxon>Cypriniformes</taxon>
        <taxon>Cyprinidae</taxon>
        <taxon>Cyprininae</taxon>
        <taxon>Cyprinus</taxon>
    </lineage>
</organism>
<keyword evidence="4" id="KW-0677">Repeat</keyword>
<evidence type="ECO:0000256" key="10">
    <source>
        <dbReference type="SAM" id="MobiDB-lite"/>
    </source>
</evidence>
<dbReference type="GO" id="GO:0005634">
    <property type="term" value="C:nucleus"/>
    <property type="evidence" value="ECO:0007669"/>
    <property type="project" value="UniProtKB-SubCell"/>
</dbReference>
<keyword evidence="6" id="KW-0805">Transcription regulation</keyword>
<accession>A0A8C1BZU5</accession>
<evidence type="ECO:0000256" key="1">
    <source>
        <dbReference type="ARBA" id="ARBA00004123"/>
    </source>
</evidence>
<feature type="region of interest" description="Disordered" evidence="10">
    <location>
        <begin position="1"/>
        <end position="69"/>
    </location>
</feature>
<keyword evidence="9" id="KW-0539">Nucleus</keyword>
<feature type="compositionally biased region" description="Basic residues" evidence="10">
    <location>
        <begin position="39"/>
        <end position="58"/>
    </location>
</feature>
<dbReference type="GO" id="GO:0003677">
    <property type="term" value="F:DNA binding"/>
    <property type="evidence" value="ECO:0007669"/>
    <property type="project" value="UniProtKB-KW"/>
</dbReference>
<reference evidence="12" key="1">
    <citation type="submission" date="2025-08" db="UniProtKB">
        <authorList>
            <consortium name="Ensembl"/>
        </authorList>
    </citation>
    <scope>IDENTIFICATION</scope>
</reference>
<proteinExistence type="inferred from homology"/>
<comment type="similarity">
    <text evidence="2">Belongs to the HMGA family.</text>
</comment>
<keyword evidence="5" id="KW-0007">Acetylation</keyword>
<keyword evidence="11" id="KW-0472">Membrane</keyword>
<sequence>MSDSEKQTVSLKDKDGVEKRGRGRPRKHPKESSGSPTAKRSRGRPKGSKNKGPSKRKSSAPGSKPKGKLKKGVNIKIIVCSKIRFVLCGTLLILKNYCMFSFCLFIYLFIVKLLYIIVFVAYIDYGQKSILYASMQM</sequence>
<dbReference type="PANTHER" id="PTHR23341:SF1">
    <property type="entry name" value="HIGH MOBILITY GROUP PROTEIN HMG-I_HMG-Y"/>
    <property type="match status" value="1"/>
</dbReference>
<dbReference type="GO" id="GO:0006355">
    <property type="term" value="P:regulation of DNA-templated transcription"/>
    <property type="evidence" value="ECO:0007669"/>
    <property type="project" value="InterPro"/>
</dbReference>
<dbReference type="AlphaFoldDB" id="A0A8C1BZU5"/>
<dbReference type="GO" id="GO:0003712">
    <property type="term" value="F:transcription coregulator activity"/>
    <property type="evidence" value="ECO:0007669"/>
    <property type="project" value="TreeGrafter"/>
</dbReference>
<evidence type="ECO:0000256" key="7">
    <source>
        <dbReference type="ARBA" id="ARBA00023125"/>
    </source>
</evidence>
<evidence type="ECO:0000256" key="11">
    <source>
        <dbReference type="SAM" id="Phobius"/>
    </source>
</evidence>
<evidence type="ECO:0000256" key="8">
    <source>
        <dbReference type="ARBA" id="ARBA00023163"/>
    </source>
</evidence>
<feature type="transmembrane region" description="Helical" evidence="11">
    <location>
        <begin position="99"/>
        <end position="123"/>
    </location>
</feature>
<evidence type="ECO:0000256" key="9">
    <source>
        <dbReference type="ARBA" id="ARBA00023242"/>
    </source>
</evidence>
<dbReference type="PANTHER" id="PTHR23341">
    <property type="entry name" value="HIGH MOBILITY GROUP PROTEINS HMG-A AND C"/>
    <property type="match status" value="1"/>
</dbReference>
<dbReference type="Ensembl" id="ENSCCRT00000041599.2">
    <property type="protein sequence ID" value="ENSCCRP00000038386.1"/>
    <property type="gene ID" value="ENSCCRG00000056020.1"/>
</dbReference>
<keyword evidence="3" id="KW-0597">Phosphoprotein</keyword>
<dbReference type="SMART" id="SM00384">
    <property type="entry name" value="AT_hook"/>
    <property type="match status" value="2"/>
</dbReference>
<reference evidence="12" key="2">
    <citation type="submission" date="2025-09" db="UniProtKB">
        <authorList>
            <consortium name="Ensembl"/>
        </authorList>
    </citation>
    <scope>IDENTIFICATION</scope>
</reference>
<protein>
    <submittedName>
        <fullName evidence="12">High mobility group AT-hook 1b</fullName>
    </submittedName>
</protein>
<comment type="subcellular location">
    <subcellularLocation>
        <location evidence="1">Nucleus</location>
    </subcellularLocation>
</comment>
<dbReference type="GO" id="GO:0010557">
    <property type="term" value="P:positive regulation of macromolecule biosynthetic process"/>
    <property type="evidence" value="ECO:0007669"/>
    <property type="project" value="UniProtKB-ARBA"/>
</dbReference>
<dbReference type="GO" id="GO:0000785">
    <property type="term" value="C:chromatin"/>
    <property type="evidence" value="ECO:0007669"/>
    <property type="project" value="InterPro"/>
</dbReference>
<dbReference type="PRINTS" id="PR00929">
    <property type="entry name" value="ATHOOK"/>
</dbReference>
<dbReference type="InterPro" id="IPR017956">
    <property type="entry name" value="AT_hook_DNA-bd_motif"/>
</dbReference>
<dbReference type="GeneTree" id="ENSGT00940000167932"/>
<keyword evidence="11" id="KW-0812">Transmembrane</keyword>
<evidence type="ECO:0000256" key="2">
    <source>
        <dbReference type="ARBA" id="ARBA00010812"/>
    </source>
</evidence>
<evidence type="ECO:0000256" key="4">
    <source>
        <dbReference type="ARBA" id="ARBA00022737"/>
    </source>
</evidence>
<evidence type="ECO:0000313" key="13">
    <source>
        <dbReference type="Proteomes" id="UP001108240"/>
    </source>
</evidence>
<name>A0A8C1BZU5_CYPCA</name>
<keyword evidence="13" id="KW-1185">Reference proteome</keyword>
<keyword evidence="8" id="KW-0804">Transcription</keyword>
<dbReference type="InterPro" id="IPR000116">
    <property type="entry name" value="HMGA"/>
</dbReference>
<evidence type="ECO:0000313" key="12">
    <source>
        <dbReference type="Ensembl" id="ENSCCRP00000038386.1"/>
    </source>
</evidence>
<evidence type="ECO:0000256" key="6">
    <source>
        <dbReference type="ARBA" id="ARBA00023015"/>
    </source>
</evidence>
<keyword evidence="11" id="KW-1133">Transmembrane helix</keyword>
<keyword evidence="7" id="KW-0238">DNA-binding</keyword>